<reference evidence="1 2" key="1">
    <citation type="submission" date="2023-08" db="EMBL/GenBank/DDBJ databases">
        <title>Rhodoferax potami sp. nov. and Rhodoferax mekongensis sp. nov., isolated from the Mekong River in Thailand.</title>
        <authorList>
            <person name="Kitikhun S."/>
            <person name="Charoenyingcharoen P."/>
            <person name="Siriarchawattana P."/>
            <person name="Likhitrattanapisal S."/>
            <person name="Nilsakha T."/>
            <person name="Chanpet A."/>
            <person name="Rattanawaree P."/>
            <person name="Ingsriswang S."/>
        </authorList>
    </citation>
    <scope>NUCLEOTIDE SEQUENCE [LARGE SCALE GENOMIC DNA]</scope>
    <source>
        <strain evidence="1 2">TBRC 17660</strain>
    </source>
</reference>
<protein>
    <recommendedName>
        <fullName evidence="3">BLUF domain-containing protein</fullName>
    </recommendedName>
</protein>
<sequence length="136" mass="14787">MAHTRWVLKGTLVDAYGKALPPVLQAAYGSVVGRSLYGITLFSNGHVMQLLEGEVAALQSAVRNLQDQSKIFGIERLLQEPTDGPSHESVSVGLHRFKDEIAKHLPGHVQVFSLCADEICQRTPPGKARDLLLGFA</sequence>
<comment type="caution">
    <text evidence="1">The sequence shown here is derived from an EMBL/GenBank/DDBJ whole genome shotgun (WGS) entry which is preliminary data.</text>
</comment>
<gene>
    <name evidence="1" type="ORF">RAE19_02380</name>
</gene>
<name>A0ABU3KJJ6_9BURK</name>
<dbReference type="InterPro" id="IPR036046">
    <property type="entry name" value="Acylphosphatase-like_dom_sf"/>
</dbReference>
<proteinExistence type="predicted"/>
<evidence type="ECO:0000313" key="1">
    <source>
        <dbReference type="EMBL" id="MDT7517597.1"/>
    </source>
</evidence>
<dbReference type="RefSeq" id="WP_313873410.1">
    <property type="nucleotide sequence ID" value="NZ_JAVBIK010000001.1"/>
</dbReference>
<dbReference type="EMBL" id="JAVBIK010000001">
    <property type="protein sequence ID" value="MDT7517597.1"/>
    <property type="molecule type" value="Genomic_DNA"/>
</dbReference>
<accession>A0ABU3KJJ6</accession>
<dbReference type="Proteomes" id="UP001321700">
    <property type="component" value="Unassembled WGS sequence"/>
</dbReference>
<dbReference type="Gene3D" id="3.30.70.100">
    <property type="match status" value="1"/>
</dbReference>
<evidence type="ECO:0008006" key="3">
    <source>
        <dbReference type="Google" id="ProtNLM"/>
    </source>
</evidence>
<organism evidence="1 2">
    <name type="scientific">Rhodoferax potami</name>
    <dbReference type="NCBI Taxonomy" id="3068338"/>
    <lineage>
        <taxon>Bacteria</taxon>
        <taxon>Pseudomonadati</taxon>
        <taxon>Pseudomonadota</taxon>
        <taxon>Betaproteobacteria</taxon>
        <taxon>Burkholderiales</taxon>
        <taxon>Comamonadaceae</taxon>
        <taxon>Rhodoferax</taxon>
    </lineage>
</organism>
<dbReference type="SUPFAM" id="SSF54975">
    <property type="entry name" value="Acylphosphatase/BLUF domain-like"/>
    <property type="match status" value="1"/>
</dbReference>
<keyword evidence="2" id="KW-1185">Reference proteome</keyword>
<evidence type="ECO:0000313" key="2">
    <source>
        <dbReference type="Proteomes" id="UP001321700"/>
    </source>
</evidence>